<dbReference type="Pfam" id="PF00755">
    <property type="entry name" value="Carn_acyltransf"/>
    <property type="match status" value="1"/>
</dbReference>
<proteinExistence type="inferred from homology"/>
<feature type="transmembrane region" description="Helical" evidence="9">
    <location>
        <begin position="50"/>
        <end position="68"/>
    </location>
</feature>
<evidence type="ECO:0000313" key="12">
    <source>
        <dbReference type="RefSeq" id="XP_018026302.2"/>
    </source>
</evidence>
<dbReference type="EC" id="2.3.1.6" evidence="5"/>
<evidence type="ECO:0000256" key="6">
    <source>
        <dbReference type="ARBA" id="ARBA00040495"/>
    </source>
</evidence>
<dbReference type="OMA" id="RYTCEYL"/>
<dbReference type="GO" id="GO:0043005">
    <property type="term" value="C:neuron projection"/>
    <property type="evidence" value="ECO:0007669"/>
    <property type="project" value="TreeGrafter"/>
</dbReference>
<dbReference type="GO" id="GO:0005737">
    <property type="term" value="C:cytoplasm"/>
    <property type="evidence" value="ECO:0007669"/>
    <property type="project" value="TreeGrafter"/>
</dbReference>
<dbReference type="PANTHER" id="PTHR22589">
    <property type="entry name" value="CARNITINE O-ACYLTRANSFERASE"/>
    <property type="match status" value="1"/>
</dbReference>
<dbReference type="Gene3D" id="3.30.559.70">
    <property type="entry name" value="Choline/Carnitine o-acyltransferase, domain 2"/>
    <property type="match status" value="1"/>
</dbReference>
<keyword evidence="11" id="KW-1185">Reference proteome</keyword>
<name>A0A8B7PLL8_HYAAZ</name>
<dbReference type="PANTHER" id="PTHR22589:SF14">
    <property type="entry name" value="CHOLINE O-ACETYLTRANSFERASE"/>
    <property type="match status" value="1"/>
</dbReference>
<organism evidence="11 12">
    <name type="scientific">Hyalella azteca</name>
    <name type="common">Amphipod</name>
    <dbReference type="NCBI Taxonomy" id="294128"/>
    <lineage>
        <taxon>Eukaryota</taxon>
        <taxon>Metazoa</taxon>
        <taxon>Ecdysozoa</taxon>
        <taxon>Arthropoda</taxon>
        <taxon>Crustacea</taxon>
        <taxon>Multicrustacea</taxon>
        <taxon>Malacostraca</taxon>
        <taxon>Eumalacostraca</taxon>
        <taxon>Peracarida</taxon>
        <taxon>Amphipoda</taxon>
        <taxon>Senticaudata</taxon>
        <taxon>Talitrida</taxon>
        <taxon>Talitroidea</taxon>
        <taxon>Hyalellidae</taxon>
        <taxon>Hyalella</taxon>
    </lineage>
</organism>
<dbReference type="GO" id="GO:0007274">
    <property type="term" value="P:neuromuscular synaptic transmission"/>
    <property type="evidence" value="ECO:0007669"/>
    <property type="project" value="TreeGrafter"/>
</dbReference>
<dbReference type="CTD" id="1103"/>
<feature type="compositionally biased region" description="Polar residues" evidence="8">
    <location>
        <begin position="196"/>
        <end position="206"/>
    </location>
</feature>
<sequence>MTESAEEQETCEHSQRHDLAATGAYSAQEKVITSSVDISYLRSREFACKCIEISLALALLILTLASGTTAGPKILHEGCIMMALTFTPAIVVCRAFFPISLANAGGDLKWLEVTLNGIVAIYFVLDFVLDYIFDLTIPLDYAGYLSRWVSWSGPPAGLSQPTSPKASPRGSPRGTPLDGAGPLPISPQPPRPFQARSRTSSKASNMSEATPAVYPLVPKLPVPALGHTLTWYLKHLQCVLTEQQHREVEVIVNEFGKPGGLGEKLQEELIKRHDTMDNWMYEWWLDDMYMSVPLALPVNSSPGMVFPLQHFQSPADMTLFAARLVTAALEMKERIYIGDLDVDRCSARERHQPMCMQQYSRVFTSHRRPGIPRDKLISYADVSLANQHIVVFMRNHMFRIDVVVAGVLMTTEDLQKQLQLLMQEVEEYEGPDPPAIGIMTADNRRTWAQNRQILVSDPSNLSNLKVLESSTLVLSIDEPLSSRFNLTTRTSHKATLSKRQSSFTAGAQPPQLEKTMESLRDEVNAGHQMLHGGGSLHNSGNRWFDKTIQFVVTQDGWCGLCYEHSPAEGIVVIQLVEQVLHQLSEASETTPLEAIADEAEAKAPETTAALEDRQLKKLEWKVTPVITRRIEEAAANVDRLVEDLDFRILRYTGFGRNYMKKNKCSPDAFIQLALQLAYFRTQSHLTSTYESASIRRFRHGRVDVIRANTPEALVCFKIYKLHRDGHGFSTQASDRLAKFKTALEIQTEIMVNNILGRGIDNHLLGLREVAKEMSLPTPEIFSHSSYQVANHFRLSTSQVPTLSDSWMGYGPVCPDGYGASYNPHPETIVFCLSAFNSCESTSTLDFGRSLERALDDMKTLLDSRSN</sequence>
<dbReference type="InterPro" id="IPR023213">
    <property type="entry name" value="CAT-like_dom_sf"/>
</dbReference>
<keyword evidence="9" id="KW-0472">Membrane</keyword>
<dbReference type="GO" id="GO:0008292">
    <property type="term" value="P:acetylcholine biosynthetic process"/>
    <property type="evidence" value="ECO:0007669"/>
    <property type="project" value="TreeGrafter"/>
</dbReference>
<dbReference type="PROSITE" id="PS00440">
    <property type="entry name" value="ACYLTRANSF_C_2"/>
    <property type="match status" value="1"/>
</dbReference>
<dbReference type="InterPro" id="IPR042231">
    <property type="entry name" value="Cho/carn_acyl_trans_2"/>
</dbReference>
<evidence type="ECO:0000256" key="2">
    <source>
        <dbReference type="ARBA" id="ARBA00022679"/>
    </source>
</evidence>
<keyword evidence="9" id="KW-1133">Transmembrane helix</keyword>
<dbReference type="GO" id="GO:0045202">
    <property type="term" value="C:synapse"/>
    <property type="evidence" value="ECO:0007669"/>
    <property type="project" value="GOC"/>
</dbReference>
<gene>
    <name evidence="12" type="primary">LOC108681745</name>
</gene>
<feature type="transmembrane region" description="Helical" evidence="9">
    <location>
        <begin position="80"/>
        <end position="101"/>
    </location>
</feature>
<evidence type="ECO:0000256" key="1">
    <source>
        <dbReference type="ARBA" id="ARBA00005232"/>
    </source>
</evidence>
<dbReference type="RefSeq" id="XP_018026302.2">
    <property type="nucleotide sequence ID" value="XM_018170813.2"/>
</dbReference>
<dbReference type="InterPro" id="IPR000542">
    <property type="entry name" value="Carn_acyl_trans"/>
</dbReference>
<evidence type="ECO:0000313" key="11">
    <source>
        <dbReference type="Proteomes" id="UP000694843"/>
    </source>
</evidence>
<accession>A0A8B7PLL8</accession>
<evidence type="ECO:0000256" key="4">
    <source>
        <dbReference type="ARBA" id="ARBA00023315"/>
    </source>
</evidence>
<evidence type="ECO:0000256" key="8">
    <source>
        <dbReference type="SAM" id="MobiDB-lite"/>
    </source>
</evidence>
<dbReference type="Gene3D" id="3.30.559.10">
    <property type="entry name" value="Chloramphenicol acetyltransferase-like domain"/>
    <property type="match status" value="1"/>
</dbReference>
<evidence type="ECO:0000256" key="5">
    <source>
        <dbReference type="ARBA" id="ARBA00039091"/>
    </source>
</evidence>
<dbReference type="GO" id="GO:0004102">
    <property type="term" value="F:choline O-acetyltransferase activity"/>
    <property type="evidence" value="ECO:0007669"/>
    <property type="project" value="UniProtKB-EC"/>
</dbReference>
<dbReference type="SUPFAM" id="SSF52777">
    <property type="entry name" value="CoA-dependent acyltransferases"/>
    <property type="match status" value="2"/>
</dbReference>
<reference evidence="12" key="1">
    <citation type="submission" date="2025-08" db="UniProtKB">
        <authorList>
            <consortium name="RefSeq"/>
        </authorList>
    </citation>
    <scope>IDENTIFICATION</scope>
    <source>
        <tissue evidence="12">Whole organism</tissue>
    </source>
</reference>
<evidence type="ECO:0000256" key="9">
    <source>
        <dbReference type="SAM" id="Phobius"/>
    </source>
</evidence>
<dbReference type="GeneID" id="108681745"/>
<feature type="active site" description="Proton acceptor" evidence="7">
    <location>
        <position position="564"/>
    </location>
</feature>
<keyword evidence="4" id="KW-0012">Acyltransferase</keyword>
<keyword evidence="3" id="KW-0530">Neurotransmitter biosynthesis</keyword>
<keyword evidence="9" id="KW-0812">Transmembrane</keyword>
<dbReference type="KEGG" id="hazt:108681745"/>
<dbReference type="Proteomes" id="UP000694843">
    <property type="component" value="Unplaced"/>
</dbReference>
<protein>
    <recommendedName>
        <fullName evidence="6">Choline O-acetyltransferase</fullName>
        <ecNumber evidence="5">2.3.1.6</ecNumber>
    </recommendedName>
</protein>
<feature type="domain" description="Choline/carnitine acyltransferase" evidence="10">
    <location>
        <begin position="220"/>
        <end position="851"/>
    </location>
</feature>
<feature type="transmembrane region" description="Helical" evidence="9">
    <location>
        <begin position="113"/>
        <end position="133"/>
    </location>
</feature>
<keyword evidence="2" id="KW-0808">Transferase</keyword>
<evidence type="ECO:0000259" key="10">
    <source>
        <dbReference type="Pfam" id="PF00755"/>
    </source>
</evidence>
<comment type="similarity">
    <text evidence="1">Belongs to the carnitine/choline acetyltransferase family.</text>
</comment>
<feature type="region of interest" description="Disordered" evidence="8">
    <location>
        <begin position="491"/>
        <end position="511"/>
    </location>
</feature>
<dbReference type="OrthoDB" id="240216at2759"/>
<dbReference type="InterPro" id="IPR039551">
    <property type="entry name" value="Cho/carn_acyl_trans"/>
</dbReference>
<evidence type="ECO:0000256" key="3">
    <source>
        <dbReference type="ARBA" id="ARBA00022979"/>
    </source>
</evidence>
<evidence type="ECO:0000256" key="7">
    <source>
        <dbReference type="PIRSR" id="PIRSR600542-1"/>
    </source>
</evidence>
<feature type="region of interest" description="Disordered" evidence="8">
    <location>
        <begin position="155"/>
        <end position="206"/>
    </location>
</feature>
<dbReference type="AlphaFoldDB" id="A0A8B7PLL8"/>